<proteinExistence type="predicted"/>
<name>A0A6J5M906_9CAUD</name>
<protein>
    <recommendedName>
        <fullName evidence="2">Bacteriophage lambda, Stf, side tail fibre-repeat-2</fullName>
    </recommendedName>
</protein>
<gene>
    <name evidence="1" type="ORF">UFOVP441_17</name>
</gene>
<dbReference type="EMBL" id="LR796405">
    <property type="protein sequence ID" value="CAB4142137.1"/>
    <property type="molecule type" value="Genomic_DNA"/>
</dbReference>
<reference evidence="1" key="1">
    <citation type="submission" date="2020-04" db="EMBL/GenBank/DDBJ databases">
        <authorList>
            <person name="Chiriac C."/>
            <person name="Salcher M."/>
            <person name="Ghai R."/>
            <person name="Kavagutti S V."/>
        </authorList>
    </citation>
    <scope>NUCLEOTIDE SEQUENCE</scope>
</reference>
<organism evidence="1">
    <name type="scientific">uncultured Caudovirales phage</name>
    <dbReference type="NCBI Taxonomy" id="2100421"/>
    <lineage>
        <taxon>Viruses</taxon>
        <taxon>Duplodnaviria</taxon>
        <taxon>Heunggongvirae</taxon>
        <taxon>Uroviricota</taxon>
        <taxon>Caudoviricetes</taxon>
        <taxon>Peduoviridae</taxon>
        <taxon>Maltschvirus</taxon>
        <taxon>Maltschvirus maltsch</taxon>
    </lineage>
</organism>
<evidence type="ECO:0008006" key="2">
    <source>
        <dbReference type="Google" id="ProtNLM"/>
    </source>
</evidence>
<sequence length="263" mass="26482">MATTTNYSWTTPDDTALVKDGAAAIRSLGTAIDTTVFNNAGAAIAKTIVDAKGDIIAATAADTVARLAVGANDTVLTADSSTATGLKWAAAGGGGANWSLLNTGGTALTGAQIITVSGISAKDKIMVLFTGASQTNNDTSQISVRVNTLSTSIYYATGFKINAGSSYFASNFDRISDYPATAVQICRTGNTGSAEVSGGITFSGCNSAGVKQFIFSGGNTGGNDGQVIAGQGYVDTSASITSISMRSLDSNFDAGTVYVYTSA</sequence>
<accession>A0A6J5M906</accession>
<evidence type="ECO:0000313" key="1">
    <source>
        <dbReference type="EMBL" id="CAB4142137.1"/>
    </source>
</evidence>